<keyword evidence="4" id="KW-0547">Nucleotide-binding</keyword>
<evidence type="ECO:0000313" key="11">
    <source>
        <dbReference type="EMBL" id="SPC93935.1"/>
    </source>
</evidence>
<keyword evidence="2" id="KW-0723">Serine/threonine-protein kinase</keyword>
<evidence type="ECO:0000256" key="9">
    <source>
        <dbReference type="SAM" id="Phobius"/>
    </source>
</evidence>
<dbReference type="SUPFAM" id="SSF56112">
    <property type="entry name" value="Protein kinase-like (PK-like)"/>
    <property type="match status" value="1"/>
</dbReference>
<name>A0A2N9G3E1_FAGSY</name>
<evidence type="ECO:0000256" key="1">
    <source>
        <dbReference type="ARBA" id="ARBA00012513"/>
    </source>
</evidence>
<reference evidence="11" key="1">
    <citation type="submission" date="2018-02" db="EMBL/GenBank/DDBJ databases">
        <authorList>
            <person name="Cohen D.B."/>
            <person name="Kent A.D."/>
        </authorList>
    </citation>
    <scope>NUCLEOTIDE SEQUENCE</scope>
</reference>
<dbReference type="Gene3D" id="1.10.510.10">
    <property type="entry name" value="Transferase(Phosphotransferase) domain 1"/>
    <property type="match status" value="1"/>
</dbReference>
<dbReference type="SUPFAM" id="SSF52058">
    <property type="entry name" value="L domain-like"/>
    <property type="match status" value="1"/>
</dbReference>
<dbReference type="Pfam" id="PF00069">
    <property type="entry name" value="Pkinase"/>
    <property type="match status" value="1"/>
</dbReference>
<evidence type="ECO:0000259" key="10">
    <source>
        <dbReference type="PROSITE" id="PS50011"/>
    </source>
</evidence>
<dbReference type="GO" id="GO:0004674">
    <property type="term" value="F:protein serine/threonine kinase activity"/>
    <property type="evidence" value="ECO:0007669"/>
    <property type="project" value="UniProtKB-KW"/>
</dbReference>
<keyword evidence="3" id="KW-0808">Transferase</keyword>
<protein>
    <recommendedName>
        <fullName evidence="1">non-specific serine/threonine protein kinase</fullName>
        <ecNumber evidence="1">2.7.11.1</ecNumber>
    </recommendedName>
</protein>
<evidence type="ECO:0000256" key="2">
    <source>
        <dbReference type="ARBA" id="ARBA00022527"/>
    </source>
</evidence>
<evidence type="ECO:0000256" key="7">
    <source>
        <dbReference type="ARBA" id="ARBA00047899"/>
    </source>
</evidence>
<dbReference type="AlphaFoldDB" id="A0A2N9G3E1"/>
<evidence type="ECO:0000256" key="4">
    <source>
        <dbReference type="ARBA" id="ARBA00022741"/>
    </source>
</evidence>
<organism evidence="11">
    <name type="scientific">Fagus sylvatica</name>
    <name type="common">Beechnut</name>
    <dbReference type="NCBI Taxonomy" id="28930"/>
    <lineage>
        <taxon>Eukaryota</taxon>
        <taxon>Viridiplantae</taxon>
        <taxon>Streptophyta</taxon>
        <taxon>Embryophyta</taxon>
        <taxon>Tracheophyta</taxon>
        <taxon>Spermatophyta</taxon>
        <taxon>Magnoliopsida</taxon>
        <taxon>eudicotyledons</taxon>
        <taxon>Gunneridae</taxon>
        <taxon>Pentapetalae</taxon>
        <taxon>rosids</taxon>
        <taxon>fabids</taxon>
        <taxon>Fagales</taxon>
        <taxon>Fagaceae</taxon>
        <taxon>Fagus</taxon>
    </lineage>
</organism>
<feature type="domain" description="Protein kinase" evidence="10">
    <location>
        <begin position="1"/>
        <end position="362"/>
    </location>
</feature>
<dbReference type="EMBL" id="OIVN01001437">
    <property type="protein sequence ID" value="SPC93935.1"/>
    <property type="molecule type" value="Genomic_DNA"/>
</dbReference>
<evidence type="ECO:0000256" key="8">
    <source>
        <dbReference type="ARBA" id="ARBA00048679"/>
    </source>
</evidence>
<dbReference type="PANTHER" id="PTHR48005">
    <property type="entry name" value="LEUCINE RICH REPEAT KINASE 2"/>
    <property type="match status" value="1"/>
</dbReference>
<gene>
    <name evidence="11" type="ORF">FSB_LOCUS21817</name>
</gene>
<feature type="transmembrane region" description="Helical" evidence="9">
    <location>
        <begin position="7"/>
        <end position="33"/>
    </location>
</feature>
<dbReference type="PROSITE" id="PS50011">
    <property type="entry name" value="PROTEIN_KINASE_DOM"/>
    <property type="match status" value="1"/>
</dbReference>
<dbReference type="InterPro" id="IPR011009">
    <property type="entry name" value="Kinase-like_dom_sf"/>
</dbReference>
<proteinExistence type="predicted"/>
<keyword evidence="9" id="KW-1133">Transmembrane helix</keyword>
<dbReference type="InterPro" id="IPR000719">
    <property type="entry name" value="Prot_kinase_dom"/>
</dbReference>
<comment type="catalytic activity">
    <reaction evidence="8">
        <text>L-seryl-[protein] + ATP = O-phospho-L-seryl-[protein] + ADP + H(+)</text>
        <dbReference type="Rhea" id="RHEA:17989"/>
        <dbReference type="Rhea" id="RHEA-COMP:9863"/>
        <dbReference type="Rhea" id="RHEA-COMP:11604"/>
        <dbReference type="ChEBI" id="CHEBI:15378"/>
        <dbReference type="ChEBI" id="CHEBI:29999"/>
        <dbReference type="ChEBI" id="CHEBI:30616"/>
        <dbReference type="ChEBI" id="CHEBI:83421"/>
        <dbReference type="ChEBI" id="CHEBI:456216"/>
        <dbReference type="EC" id="2.7.11.1"/>
    </reaction>
</comment>
<dbReference type="Gene3D" id="3.30.200.20">
    <property type="entry name" value="Phosphorylase Kinase, domain 1"/>
    <property type="match status" value="1"/>
</dbReference>
<comment type="catalytic activity">
    <reaction evidence="7">
        <text>L-threonyl-[protein] + ATP = O-phospho-L-threonyl-[protein] + ADP + H(+)</text>
        <dbReference type="Rhea" id="RHEA:46608"/>
        <dbReference type="Rhea" id="RHEA-COMP:11060"/>
        <dbReference type="Rhea" id="RHEA-COMP:11605"/>
        <dbReference type="ChEBI" id="CHEBI:15378"/>
        <dbReference type="ChEBI" id="CHEBI:30013"/>
        <dbReference type="ChEBI" id="CHEBI:30616"/>
        <dbReference type="ChEBI" id="CHEBI:61977"/>
        <dbReference type="ChEBI" id="CHEBI:456216"/>
        <dbReference type="EC" id="2.7.11.1"/>
    </reaction>
</comment>
<keyword evidence="9" id="KW-0472">Membrane</keyword>
<sequence>MAPKICISILVVAWARCIFIHATTMVILAGFVAASQSSSLEPEAKSLVESGWWNGYSNYTSLSHCEWYGITCNAGGSVTEIDMVGSYLEDKFRKFNFSSFPNLVRLNLSYTQLSGGIPLEIGGYGSVYRAQLPTGKVVALKKLHRLESEDPNFDKSFKNEYMERGSLFCVLRDDEEAMELDWKMRMDVIKSTAHALSYMHHECVPVIVHRDITSNNILLNSELEAFVSDFGTARLLDPDSSNQTLVAGTYGYVAPEILMGRHPGELLTSLSSSSSSSQNVMLNEILDQRLPPPNHRVAQDVFFVATVAFACLHTKPKSRPTMKWVSQEFLSHNRPIMNSLHAVSLWQLKNQETYTVGESSEI</sequence>
<dbReference type="EC" id="2.7.11.1" evidence="1"/>
<dbReference type="PANTHER" id="PTHR48005:SF16">
    <property type="entry name" value="MDIS1-INTERACTING RECEPTOR LIKE KINASE 2-LIKE ISOFORM X1"/>
    <property type="match status" value="1"/>
</dbReference>
<evidence type="ECO:0000256" key="5">
    <source>
        <dbReference type="ARBA" id="ARBA00022777"/>
    </source>
</evidence>
<keyword evidence="5" id="KW-0418">Kinase</keyword>
<evidence type="ECO:0000256" key="6">
    <source>
        <dbReference type="ARBA" id="ARBA00022840"/>
    </source>
</evidence>
<keyword evidence="9" id="KW-0812">Transmembrane</keyword>
<dbReference type="InterPro" id="IPR051420">
    <property type="entry name" value="Ser_Thr_Kinases_DiverseReg"/>
</dbReference>
<dbReference type="GO" id="GO:0005524">
    <property type="term" value="F:ATP binding"/>
    <property type="evidence" value="ECO:0007669"/>
    <property type="project" value="UniProtKB-KW"/>
</dbReference>
<dbReference type="Gene3D" id="3.80.10.10">
    <property type="entry name" value="Ribonuclease Inhibitor"/>
    <property type="match status" value="1"/>
</dbReference>
<accession>A0A2N9G3E1</accession>
<dbReference type="PROSITE" id="PS00109">
    <property type="entry name" value="PROTEIN_KINASE_TYR"/>
    <property type="match status" value="1"/>
</dbReference>
<dbReference type="InterPro" id="IPR008266">
    <property type="entry name" value="Tyr_kinase_AS"/>
</dbReference>
<keyword evidence="6" id="KW-0067">ATP-binding</keyword>
<dbReference type="InterPro" id="IPR032675">
    <property type="entry name" value="LRR_dom_sf"/>
</dbReference>
<evidence type="ECO:0000256" key="3">
    <source>
        <dbReference type="ARBA" id="ARBA00022679"/>
    </source>
</evidence>